<evidence type="ECO:0000313" key="3">
    <source>
        <dbReference type="EMBL" id="KAL3870300.1"/>
    </source>
</evidence>
<accession>A0ABD3W9U9</accession>
<comment type="caution">
    <text evidence="3">The sequence shown here is derived from an EMBL/GenBank/DDBJ whole genome shotgun (WGS) entry which is preliminary data.</text>
</comment>
<name>A0ABD3W9U9_SINWO</name>
<dbReference type="NCBIfam" id="NF001209">
    <property type="entry name" value="PRK00175.1"/>
    <property type="match status" value="1"/>
</dbReference>
<comment type="similarity">
    <text evidence="1">Belongs to the AB hydrolase superfamily. MetX family.</text>
</comment>
<protein>
    <recommendedName>
        <fullName evidence="2">AB hydrolase-1 domain-containing protein</fullName>
    </recommendedName>
</protein>
<dbReference type="Proteomes" id="UP001634394">
    <property type="component" value="Unassembled WGS sequence"/>
</dbReference>
<dbReference type="InterPro" id="IPR000073">
    <property type="entry name" value="AB_hydrolase_1"/>
</dbReference>
<keyword evidence="4" id="KW-1185">Reference proteome</keyword>
<dbReference type="Gene3D" id="3.40.50.1820">
    <property type="entry name" value="alpha/beta hydrolase"/>
    <property type="match status" value="1"/>
</dbReference>
<evidence type="ECO:0000313" key="4">
    <source>
        <dbReference type="Proteomes" id="UP001634394"/>
    </source>
</evidence>
<dbReference type="NCBIfam" id="TIGR01392">
    <property type="entry name" value="homoserO_Ac_trn"/>
    <property type="match status" value="1"/>
</dbReference>
<dbReference type="AlphaFoldDB" id="A0ABD3W9U9"/>
<dbReference type="HAMAP" id="MF_00296">
    <property type="entry name" value="MetX_acyltransf"/>
    <property type="match status" value="1"/>
</dbReference>
<reference evidence="3 4" key="1">
    <citation type="submission" date="2024-11" db="EMBL/GenBank/DDBJ databases">
        <title>Chromosome-level genome assembly of the freshwater bivalve Anodonta woodiana.</title>
        <authorList>
            <person name="Chen X."/>
        </authorList>
    </citation>
    <scope>NUCLEOTIDE SEQUENCE [LARGE SCALE GENOMIC DNA]</scope>
    <source>
        <strain evidence="3">MN2024</strain>
        <tissue evidence="3">Gills</tissue>
    </source>
</reference>
<dbReference type="InterPro" id="IPR029058">
    <property type="entry name" value="AB_hydrolase_fold"/>
</dbReference>
<evidence type="ECO:0000256" key="1">
    <source>
        <dbReference type="ARBA" id="ARBA00006886"/>
    </source>
</evidence>
<dbReference type="EMBL" id="JBJQND010000007">
    <property type="protein sequence ID" value="KAL3870300.1"/>
    <property type="molecule type" value="Genomic_DNA"/>
</dbReference>
<dbReference type="InterPro" id="IPR008220">
    <property type="entry name" value="HAT_MetX-like"/>
</dbReference>
<sequence>MFSKTLKAERLAKELILGGNLLKNNAKWTSKVTIANTNFSTFNRKEVLLKYENPICSKLLKNKINLRLEWNRTCHCGIAEVHHNDRQKESITVGNTMFDLPQLPVPESEGLFKGMDTEFPCITRNKTTGPEPQYDNILTGYKTLTIHEPFQMKYGGILPKVNIAYETWGELNEDRSNVVLIHAGLSASSHAKSHPDNPKPGWWEKFVGPGCAVDTDKFFVICTNTLGGCYGSSGPSTTNPLTGKPYGTTFPVISVNDMVRAQFLLLNHLGIQKVHASVGSSLGGMCSLTAAVLFPERVERIVSISACAWSHPSSIAMRYLQRKCIMTDANWNKGHYYDGPFPKLGMKLAREIGTLTYRSGPEWDTRFGRKRIDPSLKEQSLCPTFLIESYLEHQGEIFSTKFDPNSLLYISKAMDLFDISEDFGSLHEGLSRIQCPVMVIGVQTDILFPIWQQRELAQVLQEAGNNAVTFYELNSLYGHDTFLLDLNGVGAGVKGFLETHLKETGWLTKNSNDVKVSFSHNKDRIYY</sequence>
<feature type="domain" description="AB hydrolase-1" evidence="2">
    <location>
        <begin position="178"/>
        <end position="460"/>
    </location>
</feature>
<dbReference type="Pfam" id="PF00561">
    <property type="entry name" value="Abhydrolase_1"/>
    <property type="match status" value="1"/>
</dbReference>
<proteinExistence type="inferred from homology"/>
<dbReference type="PANTHER" id="PTHR32268">
    <property type="entry name" value="HOMOSERINE O-ACETYLTRANSFERASE"/>
    <property type="match status" value="1"/>
</dbReference>
<dbReference type="PANTHER" id="PTHR32268:SF16">
    <property type="entry name" value="SERINE O-SUCCINYLTRANSFERASE"/>
    <property type="match status" value="1"/>
</dbReference>
<organism evidence="3 4">
    <name type="scientific">Sinanodonta woodiana</name>
    <name type="common">Chinese pond mussel</name>
    <name type="synonym">Anodonta woodiana</name>
    <dbReference type="NCBI Taxonomy" id="1069815"/>
    <lineage>
        <taxon>Eukaryota</taxon>
        <taxon>Metazoa</taxon>
        <taxon>Spiralia</taxon>
        <taxon>Lophotrochozoa</taxon>
        <taxon>Mollusca</taxon>
        <taxon>Bivalvia</taxon>
        <taxon>Autobranchia</taxon>
        <taxon>Heteroconchia</taxon>
        <taxon>Palaeoheterodonta</taxon>
        <taxon>Unionida</taxon>
        <taxon>Unionoidea</taxon>
        <taxon>Unionidae</taxon>
        <taxon>Unioninae</taxon>
        <taxon>Sinanodonta</taxon>
    </lineage>
</organism>
<dbReference type="SUPFAM" id="SSF53474">
    <property type="entry name" value="alpha/beta-Hydrolases"/>
    <property type="match status" value="1"/>
</dbReference>
<gene>
    <name evidence="3" type="ORF">ACJMK2_038376</name>
</gene>
<evidence type="ECO:0000259" key="2">
    <source>
        <dbReference type="Pfam" id="PF00561"/>
    </source>
</evidence>